<accession>A0A6S6T4A4</accession>
<keyword evidence="1" id="KW-0732">Signal</keyword>
<proteinExistence type="predicted"/>
<feature type="signal peptide" evidence="1">
    <location>
        <begin position="1"/>
        <end position="29"/>
    </location>
</feature>
<sequence length="367" mass="42140">MTKFKPFNLMQHYLSFIIATLFLISSASSCTQQQRASIAVTPSAYGKVDNIMVIADEYTWTTTIGDTFKNYFEALYPVTPQPEPIYDLRYKTPKQFNEGKVLRTHRAILIMGALDDMNDPASAEIRKAIGPENVEKAKNQPSYRVASHKDRWAEGQTVVYWFAPTREELLKTVSKDYQEVMKQFNKADTDFFIQQIYAPGSNVDATNAIFANFKIDLKIPRDFAIANIDSNSVWLRRETNKTSSNIFMTTLPLADSTALNPENHKRIRNQLTKVYFSTHIEDSYMQIDDRVLPIYYQEMTFDNKTALQARGLWGMVNDFMGGPFVTYMIKDPANNRVIILDGFIHAPGQKKRPEMRKLDMIFSTFSS</sequence>
<evidence type="ECO:0000313" key="2">
    <source>
        <dbReference type="EMBL" id="CAA6817971.1"/>
    </source>
</evidence>
<name>A0A6S6T4A4_9BACT</name>
<dbReference type="AlphaFoldDB" id="A0A6S6T4A4"/>
<dbReference type="EMBL" id="CACVAQ010000257">
    <property type="protein sequence ID" value="CAA6817971.1"/>
    <property type="molecule type" value="Genomic_DNA"/>
</dbReference>
<gene>
    <name evidence="2" type="ORF">HELGO_WM17338</name>
</gene>
<feature type="chain" id="PRO_5027611121" description="DUF4837 domain-containing protein" evidence="1">
    <location>
        <begin position="30"/>
        <end position="367"/>
    </location>
</feature>
<evidence type="ECO:0008006" key="3">
    <source>
        <dbReference type="Google" id="ProtNLM"/>
    </source>
</evidence>
<dbReference type="Pfam" id="PF16125">
    <property type="entry name" value="DUF4837"/>
    <property type="match status" value="1"/>
</dbReference>
<organism evidence="2">
    <name type="scientific">uncultured Aureispira sp</name>
    <dbReference type="NCBI Taxonomy" id="1331704"/>
    <lineage>
        <taxon>Bacteria</taxon>
        <taxon>Pseudomonadati</taxon>
        <taxon>Bacteroidota</taxon>
        <taxon>Saprospiria</taxon>
        <taxon>Saprospirales</taxon>
        <taxon>Saprospiraceae</taxon>
        <taxon>Aureispira</taxon>
        <taxon>environmental samples</taxon>
    </lineage>
</organism>
<evidence type="ECO:0000256" key="1">
    <source>
        <dbReference type="SAM" id="SignalP"/>
    </source>
</evidence>
<dbReference type="PROSITE" id="PS51257">
    <property type="entry name" value="PROKAR_LIPOPROTEIN"/>
    <property type="match status" value="1"/>
</dbReference>
<reference evidence="2" key="1">
    <citation type="submission" date="2020-01" db="EMBL/GenBank/DDBJ databases">
        <authorList>
            <person name="Meier V. D."/>
            <person name="Meier V D."/>
        </authorList>
    </citation>
    <scope>NUCLEOTIDE SEQUENCE</scope>
    <source>
        <strain evidence="2">HLG_WM_MAG_10</strain>
    </source>
</reference>
<protein>
    <recommendedName>
        <fullName evidence="3">DUF4837 domain-containing protein</fullName>
    </recommendedName>
</protein>
<dbReference type="InterPro" id="IPR032286">
    <property type="entry name" value="DUF4837"/>
</dbReference>